<gene>
    <name evidence="2" type="ORF">D9619_013436</name>
</gene>
<keyword evidence="3" id="KW-1185">Reference proteome</keyword>
<reference evidence="2 3" key="1">
    <citation type="journal article" date="2020" name="ISME J.">
        <title>Uncovering the hidden diversity of litter-decomposition mechanisms in mushroom-forming fungi.</title>
        <authorList>
            <person name="Floudas D."/>
            <person name="Bentzer J."/>
            <person name="Ahren D."/>
            <person name="Johansson T."/>
            <person name="Persson P."/>
            <person name="Tunlid A."/>
        </authorList>
    </citation>
    <scope>NUCLEOTIDE SEQUENCE [LARGE SCALE GENOMIC DNA]</scope>
    <source>
        <strain evidence="2 3">CBS 101986</strain>
    </source>
</reference>
<evidence type="ECO:0000256" key="1">
    <source>
        <dbReference type="SAM" id="SignalP"/>
    </source>
</evidence>
<organism evidence="2 3">
    <name type="scientific">Psilocybe cf. subviscida</name>
    <dbReference type="NCBI Taxonomy" id="2480587"/>
    <lineage>
        <taxon>Eukaryota</taxon>
        <taxon>Fungi</taxon>
        <taxon>Dikarya</taxon>
        <taxon>Basidiomycota</taxon>
        <taxon>Agaricomycotina</taxon>
        <taxon>Agaricomycetes</taxon>
        <taxon>Agaricomycetidae</taxon>
        <taxon>Agaricales</taxon>
        <taxon>Agaricineae</taxon>
        <taxon>Strophariaceae</taxon>
        <taxon>Psilocybe</taxon>
    </lineage>
</organism>
<feature type="chain" id="PRO_5034740285" evidence="1">
    <location>
        <begin position="20"/>
        <end position="161"/>
    </location>
</feature>
<dbReference type="EMBL" id="JAACJJ010000005">
    <property type="protein sequence ID" value="KAF5328171.1"/>
    <property type="molecule type" value="Genomic_DNA"/>
</dbReference>
<evidence type="ECO:0000313" key="2">
    <source>
        <dbReference type="EMBL" id="KAF5328171.1"/>
    </source>
</evidence>
<dbReference type="AlphaFoldDB" id="A0A8H5BSB8"/>
<accession>A0A8H5BSB8</accession>
<keyword evidence="1" id="KW-0732">Signal</keyword>
<dbReference type="OrthoDB" id="2918850at2759"/>
<feature type="signal peptide" evidence="1">
    <location>
        <begin position="1"/>
        <end position="19"/>
    </location>
</feature>
<name>A0A8H5BSB8_9AGAR</name>
<protein>
    <submittedName>
        <fullName evidence="2">Uncharacterized protein</fullName>
    </submittedName>
</protein>
<comment type="caution">
    <text evidence="2">The sequence shown here is derived from an EMBL/GenBank/DDBJ whole genome shotgun (WGS) entry which is preliminary data.</text>
</comment>
<evidence type="ECO:0000313" key="3">
    <source>
        <dbReference type="Proteomes" id="UP000567179"/>
    </source>
</evidence>
<proteinExistence type="predicted"/>
<dbReference type="Proteomes" id="UP000567179">
    <property type="component" value="Unassembled WGS sequence"/>
</dbReference>
<sequence>MQFTTSFISLLAAVSTVAAFPWSSQAHTEAALAPSPVTSLDYGDGHWVAQWSTSVFHISLFGAADKVDMSQFAMGPIPINSLNCESYKCTANLDYGDGRRVAQWPTAVSHPDSFGREKFEAISPYPVTGLKCDGESYKCTANLGYGDGRWVAQWTTAVLHN</sequence>